<comment type="caution">
    <text evidence="1">The sequence shown here is derived from an EMBL/GenBank/DDBJ whole genome shotgun (WGS) entry which is preliminary data.</text>
</comment>
<gene>
    <name evidence="1" type="ORF">I4F81_007640</name>
</gene>
<sequence length="525" mass="53877">MGRHGVGGGRPRGLRAASATASYGAIPPASSGRGRDTAAPDVEAAAAAAATAAAAAEAAASVPPVSASQTLRFVAPWLVPRTLRLRAFAVASLTLTLCSKACNFVGPLFLRAAVDGLAGTPVGSAGGSGAPPLPAPTATLGGWVLSPVVAVVGYVAARLGATAFSQAQSLTWAVVSLATTRHFSVVTFAHLHALSLSWHLHRRTGEVLRVMDRGVSSLATLLSLVSFNLLPTALELCLVVGVFFHLRSPAIAVVTVFTVVAYAVYSVVITAWRLPFRRAVNDADNRVSDAAVDSLLNYETVKSFGAEAGEVSRYAALLRRFQNVSLVSAGSLVALNGGQAAVLNVGLAVTLALAAARVATGDLTVGDLVAINAYVLQLFAPLAWLGMAWRSLQTATTDLERLVALHTVRPLVVDVPGAPALRVDGGSVVFDNVDIAAAVEVAQLDAFVKAAPAGLNTLVVAHAQEILVMEGGRVVERGNHEALVGREGGVYARLWALQSTSRDQGASRPEGEDAVQGGGSQGGGH</sequence>
<evidence type="ECO:0000313" key="2">
    <source>
        <dbReference type="Proteomes" id="UP000798662"/>
    </source>
</evidence>
<proteinExistence type="predicted"/>
<keyword evidence="2" id="KW-1185">Reference proteome</keyword>
<evidence type="ECO:0000313" key="1">
    <source>
        <dbReference type="EMBL" id="KAK1865105.1"/>
    </source>
</evidence>
<reference evidence="1" key="1">
    <citation type="submission" date="2019-11" db="EMBL/GenBank/DDBJ databases">
        <title>Nori genome reveals adaptations in red seaweeds to the harsh intertidal environment.</title>
        <authorList>
            <person name="Wang D."/>
            <person name="Mao Y."/>
        </authorList>
    </citation>
    <scope>NUCLEOTIDE SEQUENCE</scope>
    <source>
        <tissue evidence="1">Gametophyte</tissue>
    </source>
</reference>
<protein>
    <submittedName>
        <fullName evidence="1">Uncharacterized protein</fullName>
    </submittedName>
</protein>
<organism evidence="1 2">
    <name type="scientific">Pyropia yezoensis</name>
    <name type="common">Susabi-nori</name>
    <name type="synonym">Porphyra yezoensis</name>
    <dbReference type="NCBI Taxonomy" id="2788"/>
    <lineage>
        <taxon>Eukaryota</taxon>
        <taxon>Rhodophyta</taxon>
        <taxon>Bangiophyceae</taxon>
        <taxon>Bangiales</taxon>
        <taxon>Bangiaceae</taxon>
        <taxon>Pyropia</taxon>
    </lineage>
</organism>
<dbReference type="EMBL" id="CM020619">
    <property type="protein sequence ID" value="KAK1865105.1"/>
    <property type="molecule type" value="Genomic_DNA"/>
</dbReference>
<name>A0ACC3C4R5_PYRYE</name>
<dbReference type="Proteomes" id="UP000798662">
    <property type="component" value="Chromosome 2"/>
</dbReference>
<accession>A0ACC3C4R5</accession>